<dbReference type="CDD" id="cd17932">
    <property type="entry name" value="DEXQc_UvrD"/>
    <property type="match status" value="1"/>
</dbReference>
<evidence type="ECO:0000256" key="3">
    <source>
        <dbReference type="ARBA" id="ARBA00022801"/>
    </source>
</evidence>
<evidence type="ECO:0000256" key="12">
    <source>
        <dbReference type="SAM" id="MobiDB-lite"/>
    </source>
</evidence>
<feature type="compositionally biased region" description="Low complexity" evidence="12">
    <location>
        <begin position="38"/>
        <end position="52"/>
    </location>
</feature>
<dbReference type="EMBL" id="VFQX01000041">
    <property type="protein sequence ID" value="KAF0976173.1"/>
    <property type="molecule type" value="Genomic_DNA"/>
</dbReference>
<gene>
    <name evidence="15" type="ORF">FDP41_004848</name>
</gene>
<feature type="region of interest" description="Disordered" evidence="12">
    <location>
        <begin position="1"/>
        <end position="79"/>
    </location>
</feature>
<dbReference type="PROSITE" id="PS51217">
    <property type="entry name" value="UVRD_HELICASE_CTER"/>
    <property type="match status" value="1"/>
</dbReference>
<dbReference type="GO" id="GO:0043138">
    <property type="term" value="F:3'-5' DNA helicase activity"/>
    <property type="evidence" value="ECO:0007669"/>
    <property type="project" value="UniProtKB-EC"/>
</dbReference>
<dbReference type="VEuPathDB" id="AmoebaDB:NfTy_085740"/>
<dbReference type="InterPro" id="IPR014017">
    <property type="entry name" value="DNA_helicase_UvrD-like_C"/>
</dbReference>
<dbReference type="OrthoDB" id="2112at2759"/>
<dbReference type="Gene3D" id="3.40.50.300">
    <property type="entry name" value="P-loop containing nucleotide triphosphate hydrolases"/>
    <property type="match status" value="2"/>
</dbReference>
<dbReference type="PANTHER" id="PTHR11070">
    <property type="entry name" value="UVRD / RECB / PCRA DNA HELICASE FAMILY MEMBER"/>
    <property type="match status" value="1"/>
</dbReference>
<evidence type="ECO:0000259" key="14">
    <source>
        <dbReference type="PROSITE" id="PS51217"/>
    </source>
</evidence>
<dbReference type="Pfam" id="PF13361">
    <property type="entry name" value="UvrD_C"/>
    <property type="match status" value="1"/>
</dbReference>
<evidence type="ECO:0000259" key="13">
    <source>
        <dbReference type="PROSITE" id="PS51198"/>
    </source>
</evidence>
<comment type="catalytic activity">
    <reaction evidence="10">
        <text>ATP + H2O = ADP + phosphate + H(+)</text>
        <dbReference type="Rhea" id="RHEA:13065"/>
        <dbReference type="ChEBI" id="CHEBI:15377"/>
        <dbReference type="ChEBI" id="CHEBI:15378"/>
        <dbReference type="ChEBI" id="CHEBI:30616"/>
        <dbReference type="ChEBI" id="CHEBI:43474"/>
        <dbReference type="ChEBI" id="CHEBI:456216"/>
        <dbReference type="EC" id="5.6.2.4"/>
    </reaction>
</comment>
<keyword evidence="5 11" id="KW-0067">ATP-binding</keyword>
<dbReference type="GO" id="GO:0005634">
    <property type="term" value="C:nucleus"/>
    <property type="evidence" value="ECO:0007669"/>
    <property type="project" value="TreeGrafter"/>
</dbReference>
<dbReference type="GO" id="GO:0000725">
    <property type="term" value="P:recombinational repair"/>
    <property type="evidence" value="ECO:0007669"/>
    <property type="project" value="TreeGrafter"/>
</dbReference>
<accession>A0A6A5BE89</accession>
<dbReference type="Pfam" id="PF00580">
    <property type="entry name" value="UvrD-helicase"/>
    <property type="match status" value="1"/>
</dbReference>
<dbReference type="Gene3D" id="1.10.486.10">
    <property type="entry name" value="PCRA, domain 4"/>
    <property type="match status" value="1"/>
</dbReference>
<keyword evidence="6" id="KW-0238">DNA-binding</keyword>
<reference evidence="15 16" key="1">
    <citation type="journal article" date="2019" name="Sci. Rep.">
        <title>Nanopore sequencing improves the draft genome of the human pathogenic amoeba Naegleria fowleri.</title>
        <authorList>
            <person name="Liechti N."/>
            <person name="Schurch N."/>
            <person name="Bruggmann R."/>
            <person name="Wittwer M."/>
        </authorList>
    </citation>
    <scope>NUCLEOTIDE SEQUENCE [LARGE SCALE GENOMIC DNA]</scope>
    <source>
        <strain evidence="15 16">ATCC 30894</strain>
    </source>
</reference>
<evidence type="ECO:0000256" key="2">
    <source>
        <dbReference type="ARBA" id="ARBA00022741"/>
    </source>
</evidence>
<keyword evidence="16" id="KW-1185">Reference proteome</keyword>
<dbReference type="GO" id="GO:0005524">
    <property type="term" value="F:ATP binding"/>
    <property type="evidence" value="ECO:0007669"/>
    <property type="project" value="UniProtKB-UniRule"/>
</dbReference>
<keyword evidence="7" id="KW-0413">Isomerase</keyword>
<feature type="compositionally biased region" description="Low complexity" evidence="12">
    <location>
        <begin position="841"/>
        <end position="859"/>
    </location>
</feature>
<organism evidence="15 16">
    <name type="scientific">Naegleria fowleri</name>
    <name type="common">Brain eating amoeba</name>
    <dbReference type="NCBI Taxonomy" id="5763"/>
    <lineage>
        <taxon>Eukaryota</taxon>
        <taxon>Discoba</taxon>
        <taxon>Heterolobosea</taxon>
        <taxon>Tetramitia</taxon>
        <taxon>Eutetramitia</taxon>
        <taxon>Vahlkampfiidae</taxon>
        <taxon>Naegleria</taxon>
    </lineage>
</organism>
<comment type="similarity">
    <text evidence="1">Belongs to the helicase family. UvrD subfamily.</text>
</comment>
<evidence type="ECO:0000256" key="1">
    <source>
        <dbReference type="ARBA" id="ARBA00009922"/>
    </source>
</evidence>
<dbReference type="EC" id="5.6.2.4" evidence="9"/>
<keyword evidence="2 11" id="KW-0547">Nucleotide-binding</keyword>
<dbReference type="PANTHER" id="PTHR11070:SF2">
    <property type="entry name" value="ATP-DEPENDENT DNA HELICASE SRS2"/>
    <property type="match status" value="1"/>
</dbReference>
<dbReference type="Proteomes" id="UP000444721">
    <property type="component" value="Unassembled WGS sequence"/>
</dbReference>
<comment type="caution">
    <text evidence="15">The sequence shown here is derived from an EMBL/GenBank/DDBJ whole genome shotgun (WGS) entry which is preliminary data.</text>
</comment>
<feature type="region of interest" description="Disordered" evidence="12">
    <location>
        <begin position="883"/>
        <end position="919"/>
    </location>
</feature>
<feature type="binding site" evidence="11">
    <location>
        <begin position="122"/>
        <end position="129"/>
    </location>
    <ligand>
        <name>ATP</name>
        <dbReference type="ChEBI" id="CHEBI:30616"/>
    </ligand>
</feature>
<name>A0A6A5BE89_NAEFO</name>
<dbReference type="RefSeq" id="XP_044560886.1">
    <property type="nucleotide sequence ID" value="XM_044708307.1"/>
</dbReference>
<feature type="region of interest" description="Disordered" evidence="12">
    <location>
        <begin position="804"/>
        <end position="864"/>
    </location>
</feature>
<dbReference type="GeneID" id="68112066"/>
<feature type="domain" description="UvrD-like helicase ATP-binding" evidence="13">
    <location>
        <begin position="101"/>
        <end position="379"/>
    </location>
</feature>
<dbReference type="VEuPathDB" id="AmoebaDB:NF0119280"/>
<feature type="compositionally biased region" description="Polar residues" evidence="12">
    <location>
        <begin position="898"/>
        <end position="911"/>
    </location>
</feature>
<dbReference type="PROSITE" id="PS51198">
    <property type="entry name" value="UVRD_HELICASE_ATP_BIND"/>
    <property type="match status" value="1"/>
</dbReference>
<dbReference type="InterPro" id="IPR013986">
    <property type="entry name" value="DExx_box_DNA_helicase_dom_sf"/>
</dbReference>
<sequence length="1002" mass="114034">MLNPRTSSHAQDDHKKKSNDFLPPLPRSQSIHLEATRNNNNNIKNTSGSNTGKSTVRLKRPQRPPMMMTMGTSSSNDISTNASSLVKSIPSSSSIVDNLLSKLNDEQKRAVSSRNDQVIVMAGPGTGKTSVITYRIFYLVHEMKVNPSKICALTFSKAAANEMKERASRLDERLNQVTFSTFHSKGLALLRKYKLVKSSYKIADDRTILSIMSDIIAKHEITEECTPSQMKDCVALVKNSGISPNEVTSKLKPSDLNISLRYFAPFYQEFEEILEKKNILTHEDLIFKIVKILKEKPSLLSQVSNDIEYLLLDEYQDTNDLQYEFTKLLVNKHKRIFCVGDSKQAIFGWRFSNVHNFVNIAYDFPNADIIILKQNYRSTSNILNASFDMLLENYSKDTSNNSTKPNIESIILDDSKSRLISQKGNGPTVTIKEFVTHMEQINFVVETIKQEISNNSNRKYGDFAILSRLNSLLKPYEIELGKHSIPFESKQSESFLKSAWIQVLISYLDTVDSISRGSLNSRSLDHITNIPDRGIFTETKSALIDCLSNGISISELIDIIEKRVKYKITLTLRRQIPFLIAMDNEEKKSVITFLNHLNRMNEMTNSVSSLIQYILNRVGVESYLKQKYTSNYEMCEKDIEELLRIAENSETLSKFLQEINEDEASKSGSGARNGVSLLTMHSSKGLEFEYVFVTDLVDDICPHFRSKGSSREEQEEKRLLFVAMTRAKWKMYLLTTKTKLAQEDRIEMAESTPWLRNLTKKPYIDFEPISRAVTNQMEQAEDLSLFMKNYMESQKLLLEQDNNTTNTGSEVVNNRHDTLSSKQSEKKKGQERDLSVEKLFTSASSEVNNTASSSSTAPSKGHNMGSIFMNASQYILKSGMPTLHSERIGGSDFEENTSHPLSNTSQLPSHNSSSIEKQKKEEEFEFKFVDEEEEHSEISSFSFSPKIPVAKRTTMMKDTEIIDLDELWFEDEEEKTIEIDENLLTSTTSPKIDPSQSKKRKL</sequence>
<protein>
    <recommendedName>
        <fullName evidence="9">DNA 3'-5' helicase</fullName>
        <ecNumber evidence="9">5.6.2.4</ecNumber>
    </recommendedName>
</protein>
<dbReference type="Gene3D" id="1.10.10.160">
    <property type="match status" value="1"/>
</dbReference>
<dbReference type="SUPFAM" id="SSF52540">
    <property type="entry name" value="P-loop containing nucleoside triphosphate hydrolases"/>
    <property type="match status" value="1"/>
</dbReference>
<evidence type="ECO:0000256" key="7">
    <source>
        <dbReference type="ARBA" id="ARBA00023235"/>
    </source>
</evidence>
<evidence type="ECO:0000256" key="11">
    <source>
        <dbReference type="PROSITE-ProRule" id="PRU00560"/>
    </source>
</evidence>
<feature type="compositionally biased region" description="Low complexity" evidence="12">
    <location>
        <begin position="66"/>
        <end position="79"/>
    </location>
</feature>
<dbReference type="InterPro" id="IPR027417">
    <property type="entry name" value="P-loop_NTPase"/>
</dbReference>
<keyword evidence="3 11" id="KW-0378">Hydrolase</keyword>
<evidence type="ECO:0000256" key="8">
    <source>
        <dbReference type="ARBA" id="ARBA00034617"/>
    </source>
</evidence>
<dbReference type="InterPro" id="IPR014016">
    <property type="entry name" value="UvrD-like_ATP-bd"/>
</dbReference>
<evidence type="ECO:0000313" key="16">
    <source>
        <dbReference type="Proteomes" id="UP000444721"/>
    </source>
</evidence>
<dbReference type="GO" id="GO:0003677">
    <property type="term" value="F:DNA binding"/>
    <property type="evidence" value="ECO:0007669"/>
    <property type="project" value="UniProtKB-KW"/>
</dbReference>
<dbReference type="OMA" id="DYPDATT"/>
<evidence type="ECO:0000256" key="6">
    <source>
        <dbReference type="ARBA" id="ARBA00023125"/>
    </source>
</evidence>
<feature type="region of interest" description="Disordered" evidence="12">
    <location>
        <begin position="980"/>
        <end position="1002"/>
    </location>
</feature>
<proteinExistence type="inferred from homology"/>
<dbReference type="InterPro" id="IPR000212">
    <property type="entry name" value="DNA_helicase_UvrD/REP"/>
</dbReference>
<evidence type="ECO:0000256" key="5">
    <source>
        <dbReference type="ARBA" id="ARBA00022840"/>
    </source>
</evidence>
<dbReference type="AlphaFoldDB" id="A0A6A5BE89"/>
<evidence type="ECO:0000256" key="4">
    <source>
        <dbReference type="ARBA" id="ARBA00022806"/>
    </source>
</evidence>
<dbReference type="GO" id="GO:0016787">
    <property type="term" value="F:hydrolase activity"/>
    <property type="evidence" value="ECO:0007669"/>
    <property type="project" value="UniProtKB-UniRule"/>
</dbReference>
<feature type="compositionally biased region" description="Basic and acidic residues" evidence="12">
    <location>
        <begin position="10"/>
        <end position="19"/>
    </location>
</feature>
<evidence type="ECO:0000256" key="10">
    <source>
        <dbReference type="ARBA" id="ARBA00048988"/>
    </source>
</evidence>
<dbReference type="VEuPathDB" id="AmoebaDB:FDP41_004848"/>
<feature type="compositionally biased region" description="Basic and acidic residues" evidence="12">
    <location>
        <begin position="813"/>
        <end position="836"/>
    </location>
</feature>
<comment type="catalytic activity">
    <reaction evidence="8">
        <text>Couples ATP hydrolysis with the unwinding of duplex DNA by translocating in the 3'-5' direction.</text>
        <dbReference type="EC" id="5.6.2.4"/>
    </reaction>
</comment>
<feature type="domain" description="UvrD-like helicase C-terminal" evidence="14">
    <location>
        <begin position="398"/>
        <end position="685"/>
    </location>
</feature>
<evidence type="ECO:0000313" key="15">
    <source>
        <dbReference type="EMBL" id="KAF0976173.1"/>
    </source>
</evidence>
<evidence type="ECO:0000256" key="9">
    <source>
        <dbReference type="ARBA" id="ARBA00034808"/>
    </source>
</evidence>
<keyword evidence="4 11" id="KW-0347">Helicase</keyword>